<keyword evidence="11" id="KW-1133">Transmembrane helix</keyword>
<dbReference type="PANTHER" id="PTHR11705:SF153">
    <property type="entry name" value="ZINC CARBOXYPEPTIDASE A 1-LIKE PROTEIN"/>
    <property type="match status" value="1"/>
</dbReference>
<name>A0ABN8EBP9_CHISP</name>
<dbReference type="SMART" id="SM00631">
    <property type="entry name" value="Zn_pept"/>
    <property type="match status" value="1"/>
</dbReference>
<proteinExistence type="inferred from homology"/>
<keyword evidence="3" id="KW-0121">Carboxypeptidase</keyword>
<dbReference type="EMBL" id="OU963910">
    <property type="protein sequence ID" value="CAH0678982.1"/>
    <property type="molecule type" value="Genomic_DNA"/>
</dbReference>
<keyword evidence="6 12" id="KW-0732">Signal</keyword>
<dbReference type="Proteomes" id="UP001153292">
    <property type="component" value="Chromosome 17"/>
</dbReference>
<keyword evidence="10" id="KW-1015">Disulfide bond</keyword>
<organism evidence="14 15">
    <name type="scientific">Chilo suppressalis</name>
    <name type="common">Asiatic rice borer moth</name>
    <dbReference type="NCBI Taxonomy" id="168631"/>
    <lineage>
        <taxon>Eukaryota</taxon>
        <taxon>Metazoa</taxon>
        <taxon>Ecdysozoa</taxon>
        <taxon>Arthropoda</taxon>
        <taxon>Hexapoda</taxon>
        <taxon>Insecta</taxon>
        <taxon>Pterygota</taxon>
        <taxon>Neoptera</taxon>
        <taxon>Endopterygota</taxon>
        <taxon>Lepidoptera</taxon>
        <taxon>Glossata</taxon>
        <taxon>Ditrysia</taxon>
        <taxon>Pyraloidea</taxon>
        <taxon>Crambidae</taxon>
        <taxon>Crambinae</taxon>
        <taxon>Chilo</taxon>
    </lineage>
</organism>
<evidence type="ECO:0000256" key="12">
    <source>
        <dbReference type="SAM" id="SignalP"/>
    </source>
</evidence>
<evidence type="ECO:0000256" key="7">
    <source>
        <dbReference type="ARBA" id="ARBA00022801"/>
    </source>
</evidence>
<feature type="transmembrane region" description="Helical" evidence="11">
    <location>
        <begin position="434"/>
        <end position="459"/>
    </location>
</feature>
<dbReference type="PANTHER" id="PTHR11705">
    <property type="entry name" value="PROTEASE FAMILY M14 CARBOXYPEPTIDASE A,B"/>
    <property type="match status" value="1"/>
</dbReference>
<dbReference type="PRINTS" id="PR00765">
    <property type="entry name" value="CRBOXYPTASEA"/>
</dbReference>
<dbReference type="InterPro" id="IPR057247">
    <property type="entry name" value="CARBOXYPEPT_ZN_2"/>
</dbReference>
<evidence type="ECO:0000256" key="8">
    <source>
        <dbReference type="ARBA" id="ARBA00022833"/>
    </source>
</evidence>
<keyword evidence="11" id="KW-0472">Membrane</keyword>
<reference evidence="14" key="1">
    <citation type="submission" date="2021-12" db="EMBL/GenBank/DDBJ databases">
        <authorList>
            <person name="King R."/>
        </authorList>
    </citation>
    <scope>NUCLEOTIDE SEQUENCE</scope>
</reference>
<evidence type="ECO:0000256" key="6">
    <source>
        <dbReference type="ARBA" id="ARBA00022729"/>
    </source>
</evidence>
<evidence type="ECO:0000256" key="11">
    <source>
        <dbReference type="SAM" id="Phobius"/>
    </source>
</evidence>
<protein>
    <recommendedName>
        <fullName evidence="13">Peptidase M14 domain-containing protein</fullName>
    </recommendedName>
</protein>
<keyword evidence="5" id="KW-0479">Metal-binding</keyword>
<evidence type="ECO:0000256" key="5">
    <source>
        <dbReference type="ARBA" id="ARBA00022723"/>
    </source>
</evidence>
<keyword evidence="8" id="KW-0862">Zinc</keyword>
<evidence type="ECO:0000256" key="10">
    <source>
        <dbReference type="ARBA" id="ARBA00023157"/>
    </source>
</evidence>
<evidence type="ECO:0000256" key="1">
    <source>
        <dbReference type="ARBA" id="ARBA00001947"/>
    </source>
</evidence>
<feature type="chain" id="PRO_5046019548" description="Peptidase M14 domain-containing protein" evidence="12">
    <location>
        <begin position="19"/>
        <end position="460"/>
    </location>
</feature>
<dbReference type="Gene3D" id="3.30.70.340">
    <property type="entry name" value="Metallocarboxypeptidase-like"/>
    <property type="match status" value="1"/>
</dbReference>
<evidence type="ECO:0000259" key="13">
    <source>
        <dbReference type="SMART" id="SM00631"/>
    </source>
</evidence>
<evidence type="ECO:0000256" key="4">
    <source>
        <dbReference type="ARBA" id="ARBA00022670"/>
    </source>
</evidence>
<dbReference type="Pfam" id="PF00246">
    <property type="entry name" value="Peptidase_M14"/>
    <property type="match status" value="1"/>
</dbReference>
<dbReference type="InterPro" id="IPR000834">
    <property type="entry name" value="Peptidase_M14"/>
</dbReference>
<keyword evidence="4" id="KW-0645">Protease</keyword>
<feature type="signal peptide" evidence="12">
    <location>
        <begin position="1"/>
        <end position="18"/>
    </location>
</feature>
<keyword evidence="11" id="KW-0812">Transmembrane</keyword>
<comment type="cofactor">
    <cofactor evidence="1">
        <name>Zn(2+)</name>
        <dbReference type="ChEBI" id="CHEBI:29105"/>
    </cofactor>
</comment>
<dbReference type="CDD" id="cd03860">
    <property type="entry name" value="M14_CP_A-B_like"/>
    <property type="match status" value="1"/>
</dbReference>
<dbReference type="SUPFAM" id="SSF53187">
    <property type="entry name" value="Zn-dependent exopeptidases"/>
    <property type="match status" value="1"/>
</dbReference>
<dbReference type="SUPFAM" id="SSF54897">
    <property type="entry name" value="Protease propeptides/inhibitors"/>
    <property type="match status" value="1"/>
</dbReference>
<accession>A0ABN8EBP9</accession>
<evidence type="ECO:0000313" key="15">
    <source>
        <dbReference type="Proteomes" id="UP001153292"/>
    </source>
</evidence>
<evidence type="ECO:0000256" key="2">
    <source>
        <dbReference type="ARBA" id="ARBA00005988"/>
    </source>
</evidence>
<evidence type="ECO:0000256" key="3">
    <source>
        <dbReference type="ARBA" id="ARBA00022645"/>
    </source>
</evidence>
<comment type="similarity">
    <text evidence="2">Belongs to the peptidase M14 family.</text>
</comment>
<evidence type="ECO:0000256" key="9">
    <source>
        <dbReference type="ARBA" id="ARBA00023049"/>
    </source>
</evidence>
<gene>
    <name evidence="14" type="ORF">CHILSU_LOCUS3813</name>
</gene>
<dbReference type="Pfam" id="PF02244">
    <property type="entry name" value="Propep_M14"/>
    <property type="match status" value="1"/>
</dbReference>
<feature type="domain" description="Peptidase M14" evidence="13">
    <location>
        <begin position="120"/>
        <end position="417"/>
    </location>
</feature>
<dbReference type="Gene3D" id="3.40.630.10">
    <property type="entry name" value="Zn peptidases"/>
    <property type="match status" value="1"/>
</dbReference>
<dbReference type="PROSITE" id="PS00133">
    <property type="entry name" value="CARBOXYPEPT_ZN_2"/>
    <property type="match status" value="1"/>
</dbReference>
<keyword evidence="15" id="KW-1185">Reference proteome</keyword>
<keyword evidence="9" id="KW-0482">Metalloprotease</keyword>
<dbReference type="InterPro" id="IPR036990">
    <property type="entry name" value="M14A-like_propep"/>
</dbReference>
<evidence type="ECO:0000313" key="14">
    <source>
        <dbReference type="EMBL" id="CAH0678982.1"/>
    </source>
</evidence>
<keyword evidence="7" id="KW-0378">Hydrolase</keyword>
<dbReference type="InterPro" id="IPR003146">
    <property type="entry name" value="M14A_act_pep"/>
</dbReference>
<sequence length="460" mass="51854">MIGKVALVLFGIFVSSFAYKSYENYKVYKVIPKSEVHVQILTDLQKGGNYDFWTDFLAVNNDIRILVSPDQEAEFVSYLKSFNLDAEMTIRNVQELIDAQLKPSASTKSSRLGSYSWNQYYNLAQIHSWLDELQQLYPNVVRTVVIGKSFEGRDIKGVVIDFKAGNRGERPLTGMLEGGIHAREWISPATLTWIIKEFLTSRDPDVRFMAEAFVWHIFPVINPDGYEYTFTDNRMWRKNRNPANHVSCGTNNDIGNGIDLNRNFGFLWMTIGASSNPCDNTYAGPIPSSELETQAIINYVTQLNTTTNMIYYVAFHSYSQMILVPFSHATGNQVLQADNYADMYEIAIRSADKLEAVHGTDYIVGTSAEILYAVSGSSFDWVKGVTNAPVVYLFELRDVGRYGFLLPPDQIVPNGEEIMASLVEMDINTRALGYYSYSGAGAIKSVLIVNLIALIILFFR</sequence>